<evidence type="ECO:0000313" key="2">
    <source>
        <dbReference type="EMBL" id="KHN73284.1"/>
    </source>
</evidence>
<accession>A0A0B2UVM6</accession>
<dbReference type="EMBL" id="JPKZ01003130">
    <property type="protein sequence ID" value="KHN73284.1"/>
    <property type="molecule type" value="Genomic_DNA"/>
</dbReference>
<evidence type="ECO:0000313" key="3">
    <source>
        <dbReference type="Proteomes" id="UP000031036"/>
    </source>
</evidence>
<reference evidence="2 3" key="1">
    <citation type="submission" date="2014-11" db="EMBL/GenBank/DDBJ databases">
        <title>Genetic blueprint of the zoonotic pathogen Toxocara canis.</title>
        <authorList>
            <person name="Zhu X.-Q."/>
            <person name="Korhonen P.K."/>
            <person name="Cai H."/>
            <person name="Young N.D."/>
            <person name="Nejsum P."/>
            <person name="von Samson-Himmelstjerna G."/>
            <person name="Boag P.R."/>
            <person name="Tan P."/>
            <person name="Li Q."/>
            <person name="Min J."/>
            <person name="Yang Y."/>
            <person name="Wang X."/>
            <person name="Fang X."/>
            <person name="Hall R.S."/>
            <person name="Hofmann A."/>
            <person name="Sternberg P.W."/>
            <person name="Jex A.R."/>
            <person name="Gasser R.B."/>
        </authorList>
    </citation>
    <scope>NUCLEOTIDE SEQUENCE [LARGE SCALE GENOMIC DNA]</scope>
    <source>
        <strain evidence="2">PN_DK_2014</strain>
    </source>
</reference>
<dbReference type="Proteomes" id="UP000031036">
    <property type="component" value="Unassembled WGS sequence"/>
</dbReference>
<proteinExistence type="predicted"/>
<organism evidence="2 3">
    <name type="scientific">Toxocara canis</name>
    <name type="common">Canine roundworm</name>
    <dbReference type="NCBI Taxonomy" id="6265"/>
    <lineage>
        <taxon>Eukaryota</taxon>
        <taxon>Metazoa</taxon>
        <taxon>Ecdysozoa</taxon>
        <taxon>Nematoda</taxon>
        <taxon>Chromadorea</taxon>
        <taxon>Rhabditida</taxon>
        <taxon>Spirurina</taxon>
        <taxon>Ascaridomorpha</taxon>
        <taxon>Ascaridoidea</taxon>
        <taxon>Toxocaridae</taxon>
        <taxon>Toxocara</taxon>
    </lineage>
</organism>
<keyword evidence="3" id="KW-1185">Reference proteome</keyword>
<comment type="caution">
    <text evidence="2">The sequence shown here is derived from an EMBL/GenBank/DDBJ whole genome shotgun (WGS) entry which is preliminary data.</text>
</comment>
<dbReference type="AlphaFoldDB" id="A0A0B2UVM6"/>
<gene>
    <name evidence="2" type="ORF">Tcan_11969</name>
</gene>
<protein>
    <submittedName>
        <fullName evidence="2">Uncharacterized protein</fullName>
    </submittedName>
</protein>
<feature type="region of interest" description="Disordered" evidence="1">
    <location>
        <begin position="69"/>
        <end position="93"/>
    </location>
</feature>
<sequence>MENVFKNAQRENHCTYKRTPWTALKITDHEIQMDHKEITDPKVQDSNKHSPDAQFTYNELPICNKEMPTLNRPSLQIPRGPGEIVSDNIGRDM</sequence>
<name>A0A0B2UVM6_TOXCA</name>
<evidence type="ECO:0000256" key="1">
    <source>
        <dbReference type="SAM" id="MobiDB-lite"/>
    </source>
</evidence>